<evidence type="ECO:0000313" key="1">
    <source>
        <dbReference type="EMBL" id="KAJ5352372.1"/>
    </source>
</evidence>
<reference evidence="1" key="2">
    <citation type="journal article" date="2023" name="IMA Fungus">
        <title>Comparative genomic study of the Penicillium genus elucidates a diverse pangenome and 15 lateral gene transfer events.</title>
        <authorList>
            <person name="Petersen C."/>
            <person name="Sorensen T."/>
            <person name="Nielsen M.R."/>
            <person name="Sondergaard T.E."/>
            <person name="Sorensen J.L."/>
            <person name="Fitzpatrick D.A."/>
            <person name="Frisvad J.C."/>
            <person name="Nielsen K.L."/>
        </authorList>
    </citation>
    <scope>NUCLEOTIDE SEQUENCE</scope>
    <source>
        <strain evidence="1">IBT 35673</strain>
    </source>
</reference>
<name>A0A9W9R262_PENBR</name>
<dbReference type="InterPro" id="IPR022025">
    <property type="entry name" value="Amidoligase_2"/>
</dbReference>
<organism evidence="1 2">
    <name type="scientific">Penicillium brevicompactum</name>
    <dbReference type="NCBI Taxonomy" id="5074"/>
    <lineage>
        <taxon>Eukaryota</taxon>
        <taxon>Fungi</taxon>
        <taxon>Dikarya</taxon>
        <taxon>Ascomycota</taxon>
        <taxon>Pezizomycotina</taxon>
        <taxon>Eurotiomycetes</taxon>
        <taxon>Eurotiomycetidae</taxon>
        <taxon>Eurotiales</taxon>
        <taxon>Aspergillaceae</taxon>
        <taxon>Penicillium</taxon>
    </lineage>
</organism>
<protein>
    <submittedName>
        <fullName evidence="1">Amidoligase enzyme-domain-containing protein</fullName>
    </submittedName>
</protein>
<reference evidence="1" key="1">
    <citation type="submission" date="2022-12" db="EMBL/GenBank/DDBJ databases">
        <authorList>
            <person name="Petersen C."/>
        </authorList>
    </citation>
    <scope>NUCLEOTIDE SEQUENCE</scope>
    <source>
        <strain evidence="1">IBT 35673</strain>
    </source>
</reference>
<proteinExistence type="predicted"/>
<dbReference type="Pfam" id="PF12224">
    <property type="entry name" value="Amidoligase_2"/>
    <property type="match status" value="1"/>
</dbReference>
<accession>A0A9W9R262</accession>
<dbReference type="EMBL" id="JAPZBQ010000001">
    <property type="protein sequence ID" value="KAJ5352372.1"/>
    <property type="molecule type" value="Genomic_DNA"/>
</dbReference>
<comment type="caution">
    <text evidence="1">The sequence shown here is derived from an EMBL/GenBank/DDBJ whole genome shotgun (WGS) entry which is preliminary data.</text>
</comment>
<gene>
    <name evidence="1" type="ORF">N7452_001346</name>
</gene>
<dbReference type="AlphaFoldDB" id="A0A9W9R262"/>
<evidence type="ECO:0000313" key="2">
    <source>
        <dbReference type="Proteomes" id="UP001147695"/>
    </source>
</evidence>
<dbReference type="PANTHER" id="PTHR36847">
    <property type="entry name" value="AMIDOLIGASE ENZYME"/>
    <property type="match status" value="1"/>
</dbReference>
<dbReference type="PANTHER" id="PTHR36847:SF1">
    <property type="entry name" value="AMIDOLIGASE ENZYME"/>
    <property type="match status" value="1"/>
</dbReference>
<dbReference type="Proteomes" id="UP001147695">
    <property type="component" value="Unassembled WGS sequence"/>
</dbReference>
<sequence>MYSRYRVGIEIEFILKPINFAFDPLGKVRAVVAQIISECNPHLRPTAQLRNKVDKPCRRPEFWSLKTDNSVVSYEWNTLPLELVSPVLTYDETNAWRDDLHEIFRVLKTVCEIKVNPSCGVHIHISRIGEPWKLETLKELSRNAMYFEKVIDSLLPRHRVGNELLQSSRYHSLPLEGKSMLDCVFLVNDCVSVPHLVELMNFQGSRYFAWNLTNMLDNSRQTVEFRQPPGMDTAEAVLQWVEFVVLFLHAAKRSTTLSILCNTACSLAGLRWFLSIYKPVGYDSRAVDELLSASFEQKQRWLEFPEEGRLAEQERLAEQARFAEQVRLAEEADVAEQAAFADYIEKNYSPRS</sequence>